<dbReference type="Gene3D" id="3.10.350.10">
    <property type="entry name" value="LysM domain"/>
    <property type="match status" value="2"/>
</dbReference>
<comment type="caution">
    <text evidence="4">The sequence shown here is derived from an EMBL/GenBank/DDBJ whole genome shotgun (WGS) entry which is preliminary data.</text>
</comment>
<dbReference type="SMART" id="SM00257">
    <property type="entry name" value="LysM"/>
    <property type="match status" value="2"/>
</dbReference>
<evidence type="ECO:0000259" key="3">
    <source>
        <dbReference type="PROSITE" id="PS51782"/>
    </source>
</evidence>
<dbReference type="EMBL" id="MASJ01000034">
    <property type="protein sequence ID" value="OCS83535.1"/>
    <property type="molecule type" value="Genomic_DNA"/>
</dbReference>
<feature type="domain" description="LysM" evidence="3">
    <location>
        <begin position="32"/>
        <end position="75"/>
    </location>
</feature>
<evidence type="ECO:0000256" key="2">
    <source>
        <dbReference type="SAM" id="SignalP"/>
    </source>
</evidence>
<gene>
    <name evidence="4" type="ORF">A6M13_04425</name>
</gene>
<dbReference type="OrthoDB" id="9798935at2"/>
<dbReference type="PROSITE" id="PS51782">
    <property type="entry name" value="LYSM"/>
    <property type="match status" value="2"/>
</dbReference>
<dbReference type="Proteomes" id="UP000093199">
    <property type="component" value="Unassembled WGS sequence"/>
</dbReference>
<dbReference type="PANTHER" id="PTHR39160">
    <property type="entry name" value="CELL WALL-BINDING PROTEIN YOCH"/>
    <property type="match status" value="1"/>
</dbReference>
<dbReference type="SUPFAM" id="SSF50685">
    <property type="entry name" value="Barwin-like endoglucanases"/>
    <property type="match status" value="1"/>
</dbReference>
<feature type="signal peptide" evidence="2">
    <location>
        <begin position="1"/>
        <end position="31"/>
    </location>
</feature>
<protein>
    <submittedName>
        <fullName evidence="4">Peptidoglycan-binding protein</fullName>
    </submittedName>
</protein>
<dbReference type="InterPro" id="IPR036908">
    <property type="entry name" value="RlpA-like_sf"/>
</dbReference>
<organism evidence="4 5">
    <name type="scientific">Caryophanon tenue</name>
    <dbReference type="NCBI Taxonomy" id="33978"/>
    <lineage>
        <taxon>Bacteria</taxon>
        <taxon>Bacillati</taxon>
        <taxon>Bacillota</taxon>
        <taxon>Bacilli</taxon>
        <taxon>Bacillales</taxon>
        <taxon>Caryophanaceae</taxon>
        <taxon>Caryophanon</taxon>
    </lineage>
</organism>
<keyword evidence="5" id="KW-1185">Reference proteome</keyword>
<dbReference type="Pfam" id="PF06725">
    <property type="entry name" value="3D"/>
    <property type="match status" value="1"/>
</dbReference>
<proteinExistence type="predicted"/>
<name>A0A1C0Y8S2_9BACL</name>
<dbReference type="InterPro" id="IPR010611">
    <property type="entry name" value="3D_dom"/>
</dbReference>
<dbReference type="GO" id="GO:0019867">
    <property type="term" value="C:outer membrane"/>
    <property type="evidence" value="ECO:0007669"/>
    <property type="project" value="InterPro"/>
</dbReference>
<feature type="chain" id="PRO_5008648978" evidence="2">
    <location>
        <begin position="32"/>
        <end position="263"/>
    </location>
</feature>
<evidence type="ECO:0000313" key="5">
    <source>
        <dbReference type="Proteomes" id="UP000093199"/>
    </source>
</evidence>
<keyword evidence="1 2" id="KW-0732">Signal</keyword>
<sequence length="263" mass="27312">MEEKKIMKKKAFLTAAVMALGLGFASNDASAAEHKVRSGETLWLISQNYNTSVNALKASNGLGSDMIYAGQTLQVGGSTKASTAQSAAEGKYTVKSGDTLASIAAAYGTSVQTLVDWNGLRSAHVIYAGDVLTVKNGSVRAPIETAKRNAQAKAASSQPAQQTSRSAVQTMTVEATAYTAYCTGCSGTTANGTDLRANPGAKVIAVDPNVIPLGTRVWVEGYGEAIAADTGGAIKGNRIDVFIPSQDGAMDWGRRTVTLKILN</sequence>
<dbReference type="CDD" id="cd00118">
    <property type="entry name" value="LysM"/>
    <property type="match status" value="2"/>
</dbReference>
<evidence type="ECO:0000313" key="4">
    <source>
        <dbReference type="EMBL" id="OCS83535.1"/>
    </source>
</evidence>
<dbReference type="SUPFAM" id="SSF54106">
    <property type="entry name" value="LysM domain"/>
    <property type="match status" value="2"/>
</dbReference>
<evidence type="ECO:0000256" key="1">
    <source>
        <dbReference type="ARBA" id="ARBA00022729"/>
    </source>
</evidence>
<dbReference type="GO" id="GO:0009254">
    <property type="term" value="P:peptidoglycan turnover"/>
    <property type="evidence" value="ECO:0007669"/>
    <property type="project" value="InterPro"/>
</dbReference>
<dbReference type="Pfam" id="PF01476">
    <property type="entry name" value="LysM"/>
    <property type="match status" value="2"/>
</dbReference>
<dbReference type="InterPro" id="IPR018392">
    <property type="entry name" value="LysM"/>
</dbReference>
<accession>A0A1C0Y8S2</accession>
<dbReference type="PANTHER" id="PTHR39160:SF6">
    <property type="entry name" value="CELL WALL-BINDING PROTEIN YOCH"/>
    <property type="match status" value="1"/>
</dbReference>
<dbReference type="InterPro" id="IPR051933">
    <property type="entry name" value="Resuscitation_pf_RpfB"/>
</dbReference>
<dbReference type="Gene3D" id="2.40.40.10">
    <property type="entry name" value="RlpA-like domain"/>
    <property type="match status" value="1"/>
</dbReference>
<reference evidence="4 5" key="1">
    <citation type="submission" date="2016-07" db="EMBL/GenBank/DDBJ databases">
        <title>Caryophanon tenue genome sequencing.</title>
        <authorList>
            <person name="Verma A."/>
            <person name="Pal Y."/>
            <person name="Krishnamurthi S."/>
        </authorList>
    </citation>
    <scope>NUCLEOTIDE SEQUENCE [LARGE SCALE GENOMIC DNA]</scope>
    <source>
        <strain evidence="4 5">DSM 14152</strain>
    </source>
</reference>
<dbReference type="AlphaFoldDB" id="A0A1C0Y8S2"/>
<dbReference type="STRING" id="33978.A6M13_04425"/>
<feature type="domain" description="LysM" evidence="3">
    <location>
        <begin position="90"/>
        <end position="134"/>
    </location>
</feature>
<dbReference type="InterPro" id="IPR036779">
    <property type="entry name" value="LysM_dom_sf"/>
</dbReference>
<dbReference type="GO" id="GO:0004553">
    <property type="term" value="F:hydrolase activity, hydrolyzing O-glycosyl compounds"/>
    <property type="evidence" value="ECO:0007669"/>
    <property type="project" value="InterPro"/>
</dbReference>
<dbReference type="CDD" id="cd22786">
    <property type="entry name" value="DPBB_YuiC-like"/>
    <property type="match status" value="1"/>
</dbReference>